<dbReference type="Gene3D" id="3.40.50.150">
    <property type="entry name" value="Vaccinia Virus protein VP39"/>
    <property type="match status" value="1"/>
</dbReference>
<dbReference type="GO" id="GO:0032259">
    <property type="term" value="P:methylation"/>
    <property type="evidence" value="ECO:0007669"/>
    <property type="project" value="UniProtKB-KW"/>
</dbReference>
<reference evidence="3 4" key="1">
    <citation type="submission" date="2023-09" db="EMBL/GenBank/DDBJ databases">
        <title>Multi-omics analysis of a traditional fermented food reveals byproduct-associated fungal strains for waste-to-food upcycling.</title>
        <authorList>
            <consortium name="Lawrence Berkeley National Laboratory"/>
            <person name="Rekdal V.M."/>
            <person name="Villalobos-Escobedo J.M."/>
            <person name="Rodriguez-Valeron N."/>
            <person name="Garcia M.O."/>
            <person name="Vasquez D.P."/>
            <person name="Damayanti I."/>
            <person name="Sorensen P.M."/>
            <person name="Baidoo E.E."/>
            <person name="De Carvalho A.C."/>
            <person name="Riley R."/>
            <person name="Lipzen A."/>
            <person name="He G."/>
            <person name="Yan M."/>
            <person name="Haridas S."/>
            <person name="Daum C."/>
            <person name="Yoshinaga Y."/>
            <person name="Ng V."/>
            <person name="Grigoriev I.V."/>
            <person name="Munk R."/>
            <person name="Nuraida L."/>
            <person name="Wijaya C.H."/>
            <person name="Morales P.-C."/>
            <person name="Keasling J.D."/>
        </authorList>
    </citation>
    <scope>NUCLEOTIDE SEQUENCE [LARGE SCALE GENOMIC DNA]</scope>
    <source>
        <strain evidence="3 4">FGSC 2613</strain>
    </source>
</reference>
<comment type="similarity">
    <text evidence="1">Belongs to the methyltransferase superfamily. LaeA methyltransferase family.</text>
</comment>
<sequence>MSTPAKRKAVSPAPGSSPPPRPAPAGPASPGAGSPEAAGVSSPAAPANTDEAITGAHWLQQGMPEEDARDVDSSLESDVESSTASISSTIFNYRMINGRTYHSDAVTDIEYWAPNDEKHLDSLEIYYHGVELLNDHQLHMSPLKDNIERVIDIGTGAGFWAIDFADKYPNCEVIGTDISPVQPSWVPPNLNFEISDASKEWTYKPNYFDLVHVRFFVGAIEDWNAFYREAFKVCKPGGWIEHYDHSPVVTSDDGSVVPGSAMDTYGKVLAEAARRIGRSATLADDDTMEEGLKAAGFVNIQTKRMKMPIAPWSDDKKLKEVGLCAYATLSADIEGVVQFPLGTVLGWTPEEISTFCAHVRRELKDPSIHGYYHWKYVWAQKPEDSQ</sequence>
<accession>A0ABR3DN59</accession>
<proteinExistence type="inferred from homology"/>
<protein>
    <submittedName>
        <fullName evidence="3">S-adenosyl-L-methionine-dependent methyltransferase</fullName>
    </submittedName>
</protein>
<evidence type="ECO:0000256" key="1">
    <source>
        <dbReference type="ARBA" id="ARBA00038158"/>
    </source>
</evidence>
<organism evidence="3 4">
    <name type="scientific">Neurospora intermedia</name>
    <dbReference type="NCBI Taxonomy" id="5142"/>
    <lineage>
        <taxon>Eukaryota</taxon>
        <taxon>Fungi</taxon>
        <taxon>Dikarya</taxon>
        <taxon>Ascomycota</taxon>
        <taxon>Pezizomycotina</taxon>
        <taxon>Sordariomycetes</taxon>
        <taxon>Sordariomycetidae</taxon>
        <taxon>Sordariales</taxon>
        <taxon>Sordariaceae</taxon>
        <taxon>Neurospora</taxon>
    </lineage>
</organism>
<feature type="region of interest" description="Disordered" evidence="2">
    <location>
        <begin position="1"/>
        <end position="51"/>
    </location>
</feature>
<name>A0ABR3DN59_NEUIN</name>
<feature type="compositionally biased region" description="Low complexity" evidence="2">
    <location>
        <begin position="28"/>
        <end position="47"/>
    </location>
</feature>
<dbReference type="Proteomes" id="UP001451303">
    <property type="component" value="Unassembled WGS sequence"/>
</dbReference>
<keyword evidence="3" id="KW-0808">Transferase</keyword>
<dbReference type="Pfam" id="PF13489">
    <property type="entry name" value="Methyltransf_23"/>
    <property type="match status" value="1"/>
</dbReference>
<dbReference type="InterPro" id="IPR029063">
    <property type="entry name" value="SAM-dependent_MTases_sf"/>
</dbReference>
<gene>
    <name evidence="3" type="ORF">QR685DRAFT_516284</name>
</gene>
<feature type="compositionally biased region" description="Pro residues" evidence="2">
    <location>
        <begin position="15"/>
        <end position="27"/>
    </location>
</feature>
<keyword evidence="3" id="KW-0489">Methyltransferase</keyword>
<keyword evidence="4" id="KW-1185">Reference proteome</keyword>
<comment type="caution">
    <text evidence="3">The sequence shown here is derived from an EMBL/GenBank/DDBJ whole genome shotgun (WGS) entry which is preliminary data.</text>
</comment>
<dbReference type="PANTHER" id="PTHR43591">
    <property type="entry name" value="METHYLTRANSFERASE"/>
    <property type="match status" value="1"/>
</dbReference>
<dbReference type="SUPFAM" id="SSF53335">
    <property type="entry name" value="S-adenosyl-L-methionine-dependent methyltransferases"/>
    <property type="match status" value="1"/>
</dbReference>
<dbReference type="EMBL" id="JAVLET010000002">
    <property type="protein sequence ID" value="KAL0473256.1"/>
    <property type="molecule type" value="Genomic_DNA"/>
</dbReference>
<evidence type="ECO:0000313" key="4">
    <source>
        <dbReference type="Proteomes" id="UP001451303"/>
    </source>
</evidence>
<evidence type="ECO:0000256" key="2">
    <source>
        <dbReference type="SAM" id="MobiDB-lite"/>
    </source>
</evidence>
<dbReference type="PANTHER" id="PTHR43591:SF10">
    <property type="entry name" value="ABC TRANSMEMBRANE TYPE-1 DOMAIN-CONTAINING PROTEIN-RELATED"/>
    <property type="match status" value="1"/>
</dbReference>
<dbReference type="CDD" id="cd02440">
    <property type="entry name" value="AdoMet_MTases"/>
    <property type="match status" value="1"/>
</dbReference>
<dbReference type="GO" id="GO:0008168">
    <property type="term" value="F:methyltransferase activity"/>
    <property type="evidence" value="ECO:0007669"/>
    <property type="project" value="UniProtKB-KW"/>
</dbReference>
<evidence type="ECO:0000313" key="3">
    <source>
        <dbReference type="EMBL" id="KAL0473256.1"/>
    </source>
</evidence>